<sequence length="630" mass="71957">MIGTTLHEYLFILLSILALRLIAPASILYIIYSAATLFNYTPEILFSPWILAYAILEASFCLGVYWPRRLGLQKGILHDLPTQLTRAEREDLFNRCASVVLTSSDPFASYPMGWFSSAQGRLKRQNVVEWLLWALYSCKPQDALLDEWKEELDEYVRRIEERLGYKLEDGYDSIVKSMRLLFDPVGATYRPLIWYLIVGLVDVLTACRLYFLGFTHYSPDRPFRSIFSVFPFRFFTIFSRNSATPFFPYWYRPHKSPDRDPIVFIHGIGIGLYPYVPFIATLAREDPDVGILLVELLPISNRILLPFFGSRTHVFPIPIRQKMLDALYAVMKSLGEDWERATLVAHSYGTAIAAHDIRTRLRAEAHDGTLPYRDNDEPASPSAEPQSPIFTSYLLIDPIPFLLHLPPVAYNFLYRAPWRNRSSELGSQSRSLWQRLYNSYNANEWQLWYFASRDLEVAYTLSRRFFWDDVVLWKEDLGLALDTQATTSSSEIPVAVVLSGGDQIVPAAAVKSYLTGGEVVQSETSTLLTEGTEDILVDFSEGTDSTASAPHSTSTSWALKRLGVFEHYHNLRSRSSDTNGKAATPGFRLQEVLYYPDLDHATVFDTNERREGLVEVLRRFNARSASNDLE</sequence>
<evidence type="ECO:0000313" key="2">
    <source>
        <dbReference type="EMBL" id="KAK7058276.1"/>
    </source>
</evidence>
<proteinExistence type="predicted"/>
<accession>A0AAW0E4V2</accession>
<name>A0AAW0E4V2_9AGAR</name>
<dbReference type="SUPFAM" id="SSF53474">
    <property type="entry name" value="alpha/beta-Hydrolases"/>
    <property type="match status" value="1"/>
</dbReference>
<dbReference type="Proteomes" id="UP001383192">
    <property type="component" value="Unassembled WGS sequence"/>
</dbReference>
<dbReference type="EMBL" id="JAYKXP010000005">
    <property type="protein sequence ID" value="KAK7058276.1"/>
    <property type="molecule type" value="Genomic_DNA"/>
</dbReference>
<dbReference type="PANTHER" id="PTHR37471:SF1">
    <property type="entry name" value="AB HYDROLASE-1 DOMAIN-CONTAINING PROTEIN"/>
    <property type="match status" value="1"/>
</dbReference>
<reference evidence="2 3" key="1">
    <citation type="submission" date="2024-01" db="EMBL/GenBank/DDBJ databases">
        <title>A draft genome for a cacao thread blight-causing isolate of Paramarasmius palmivorus.</title>
        <authorList>
            <person name="Baruah I.K."/>
            <person name="Bukari Y."/>
            <person name="Amoako-Attah I."/>
            <person name="Meinhardt L.W."/>
            <person name="Bailey B.A."/>
            <person name="Cohen S.P."/>
        </authorList>
    </citation>
    <scope>NUCLEOTIDE SEQUENCE [LARGE SCALE GENOMIC DNA]</scope>
    <source>
        <strain evidence="2 3">GH-12</strain>
    </source>
</reference>
<feature type="transmembrane region" description="Helical" evidence="1">
    <location>
        <begin position="9"/>
        <end position="32"/>
    </location>
</feature>
<feature type="transmembrane region" description="Helical" evidence="1">
    <location>
        <begin position="232"/>
        <end position="251"/>
    </location>
</feature>
<organism evidence="2 3">
    <name type="scientific">Paramarasmius palmivorus</name>
    <dbReference type="NCBI Taxonomy" id="297713"/>
    <lineage>
        <taxon>Eukaryota</taxon>
        <taxon>Fungi</taxon>
        <taxon>Dikarya</taxon>
        <taxon>Basidiomycota</taxon>
        <taxon>Agaricomycotina</taxon>
        <taxon>Agaricomycetes</taxon>
        <taxon>Agaricomycetidae</taxon>
        <taxon>Agaricales</taxon>
        <taxon>Marasmiineae</taxon>
        <taxon>Marasmiaceae</taxon>
        <taxon>Paramarasmius</taxon>
    </lineage>
</organism>
<dbReference type="InterPro" id="IPR029058">
    <property type="entry name" value="AB_hydrolase_fold"/>
</dbReference>
<keyword evidence="1" id="KW-0812">Transmembrane</keyword>
<comment type="caution">
    <text evidence="2">The sequence shown here is derived from an EMBL/GenBank/DDBJ whole genome shotgun (WGS) entry which is preliminary data.</text>
</comment>
<keyword evidence="3" id="KW-1185">Reference proteome</keyword>
<feature type="transmembrane region" description="Helical" evidence="1">
    <location>
        <begin position="192"/>
        <end position="212"/>
    </location>
</feature>
<feature type="transmembrane region" description="Helical" evidence="1">
    <location>
        <begin position="263"/>
        <end position="283"/>
    </location>
</feature>
<keyword evidence="1" id="KW-1133">Transmembrane helix</keyword>
<dbReference type="Gene3D" id="3.40.50.1820">
    <property type="entry name" value="alpha/beta hydrolase"/>
    <property type="match status" value="1"/>
</dbReference>
<gene>
    <name evidence="2" type="ORF">VNI00_001907</name>
</gene>
<feature type="transmembrane region" description="Helical" evidence="1">
    <location>
        <begin position="44"/>
        <end position="66"/>
    </location>
</feature>
<dbReference type="AlphaFoldDB" id="A0AAW0E4V2"/>
<protein>
    <recommendedName>
        <fullName evidence="4">AB hydrolase-1 domain-containing protein</fullName>
    </recommendedName>
</protein>
<evidence type="ECO:0000313" key="3">
    <source>
        <dbReference type="Proteomes" id="UP001383192"/>
    </source>
</evidence>
<dbReference type="PANTHER" id="PTHR37471">
    <property type="entry name" value="UNNAMED PRODUCT"/>
    <property type="match status" value="1"/>
</dbReference>
<evidence type="ECO:0008006" key="4">
    <source>
        <dbReference type="Google" id="ProtNLM"/>
    </source>
</evidence>
<evidence type="ECO:0000256" key="1">
    <source>
        <dbReference type="SAM" id="Phobius"/>
    </source>
</evidence>
<keyword evidence="1" id="KW-0472">Membrane</keyword>